<keyword evidence="2" id="KW-1185">Reference proteome</keyword>
<comment type="caution">
    <text evidence="1">The sequence shown here is derived from an EMBL/GenBank/DDBJ whole genome shotgun (WGS) entry which is preliminary data.</text>
</comment>
<reference evidence="2" key="1">
    <citation type="submission" date="2023-06" db="EMBL/GenBank/DDBJ databases">
        <title>Identification and characterization of horizontal gene transfer across gut microbiota members of farm animals based on homology search.</title>
        <authorList>
            <person name="Zeman M."/>
            <person name="Kubasova T."/>
            <person name="Jahodarova E."/>
            <person name="Nykrynova M."/>
            <person name="Rychlik I."/>
        </authorList>
    </citation>
    <scope>NUCLEOTIDE SEQUENCE [LARGE SCALE GENOMIC DNA]</scope>
    <source>
        <strain evidence="2">154_Feed</strain>
    </source>
</reference>
<sequence>MPERLPMSMLPAALHIRRGVTAVVGSGGKTTTLATLATLLEAPGSPDMNGTGVDGTHAATAPRIILTTTTHIRPFPFTPLYTGERGSELAQVLDGHPTVCCGTPAQDGKLAAPKMPFDGLARLADYVLAEADGSRALPIKAHAAHEPVVPTETRSLVIVVGAHGFGSSVESVAHRPEIFCRRSGSCPCDPVTPELVAKVLASELSDGAIPCPREASVSILVTHVAGERHLEDARRLHHALGRPVLAVDYPQQALWSIAE</sequence>
<organism evidence="1 2">
    <name type="scientific">Enorma phocaeensis</name>
    <dbReference type="NCBI Taxonomy" id="1871019"/>
    <lineage>
        <taxon>Bacteria</taxon>
        <taxon>Bacillati</taxon>
        <taxon>Actinomycetota</taxon>
        <taxon>Coriobacteriia</taxon>
        <taxon>Coriobacteriales</taxon>
        <taxon>Coriobacteriaceae</taxon>
        <taxon>Enorma</taxon>
    </lineage>
</organism>
<proteinExistence type="predicted"/>
<dbReference type="Proteomes" id="UP001529421">
    <property type="component" value="Unassembled WGS sequence"/>
</dbReference>
<dbReference type="InterPro" id="IPR017587">
    <property type="entry name" value="YqeC"/>
</dbReference>
<evidence type="ECO:0000313" key="2">
    <source>
        <dbReference type="Proteomes" id="UP001529421"/>
    </source>
</evidence>
<protein>
    <submittedName>
        <fullName evidence="1">Selenium cofactor biosynthesis protein YqeC</fullName>
    </submittedName>
</protein>
<gene>
    <name evidence="1" type="primary">yqeC</name>
    <name evidence="1" type="ORF">QUW28_08115</name>
</gene>
<evidence type="ECO:0000313" key="1">
    <source>
        <dbReference type="EMBL" id="MDM8275449.1"/>
    </source>
</evidence>
<name>A0ABT7VAN3_9ACTN</name>
<dbReference type="Pfam" id="PF19842">
    <property type="entry name" value="YqeC"/>
    <property type="match status" value="1"/>
</dbReference>
<accession>A0ABT7VAN3</accession>
<dbReference type="EMBL" id="JAUDDZ010000011">
    <property type="protein sequence ID" value="MDM8275449.1"/>
    <property type="molecule type" value="Genomic_DNA"/>
</dbReference>
<dbReference type="NCBIfam" id="TIGR03172">
    <property type="entry name" value="selenium cofactor biosynthesis protein YqeC"/>
    <property type="match status" value="1"/>
</dbReference>
<reference evidence="1 2" key="2">
    <citation type="submission" date="2023-06" db="EMBL/GenBank/DDBJ databases">
        <authorList>
            <person name="Zeman M."/>
            <person name="Kubasova T."/>
            <person name="Jahodarova E."/>
            <person name="Nykrynova M."/>
            <person name="Rychlik I."/>
        </authorList>
    </citation>
    <scope>NUCLEOTIDE SEQUENCE [LARGE SCALE GENOMIC DNA]</scope>
    <source>
        <strain evidence="1 2">154_Feed</strain>
    </source>
</reference>